<proteinExistence type="predicted"/>
<evidence type="ECO:0000256" key="2">
    <source>
        <dbReference type="SAM" id="MobiDB-lite"/>
    </source>
</evidence>
<dbReference type="EMBL" id="RSCE01000004">
    <property type="protein sequence ID" value="RSH83196.1"/>
    <property type="molecule type" value="Genomic_DNA"/>
</dbReference>
<accession>A0A427XWC0</accession>
<feature type="region of interest" description="Disordered" evidence="2">
    <location>
        <begin position="175"/>
        <end position="212"/>
    </location>
</feature>
<comment type="caution">
    <text evidence="3">The sequence shown here is derived from an EMBL/GenBank/DDBJ whole genome shotgun (WGS) entry which is preliminary data.</text>
</comment>
<dbReference type="AlphaFoldDB" id="A0A427XWC0"/>
<feature type="compositionally biased region" description="Low complexity" evidence="2">
    <location>
        <begin position="264"/>
        <end position="279"/>
    </location>
</feature>
<organism evidence="3 4">
    <name type="scientific">Apiotrichum porosum</name>
    <dbReference type="NCBI Taxonomy" id="105984"/>
    <lineage>
        <taxon>Eukaryota</taxon>
        <taxon>Fungi</taxon>
        <taxon>Dikarya</taxon>
        <taxon>Basidiomycota</taxon>
        <taxon>Agaricomycotina</taxon>
        <taxon>Tremellomycetes</taxon>
        <taxon>Trichosporonales</taxon>
        <taxon>Trichosporonaceae</taxon>
        <taxon>Apiotrichum</taxon>
    </lineage>
</organism>
<reference evidence="3 4" key="1">
    <citation type="submission" date="2018-11" db="EMBL/GenBank/DDBJ databases">
        <title>Genome sequence of Apiotrichum porosum DSM 27194.</title>
        <authorList>
            <person name="Aliyu H."/>
            <person name="Gorte O."/>
            <person name="Ochsenreither K."/>
        </authorList>
    </citation>
    <scope>NUCLEOTIDE SEQUENCE [LARGE SCALE GENOMIC DNA]</scope>
    <source>
        <strain evidence="3 4">DSM 27194</strain>
    </source>
</reference>
<keyword evidence="1" id="KW-0175">Coiled coil</keyword>
<feature type="region of interest" description="Disordered" evidence="2">
    <location>
        <begin position="109"/>
        <end position="129"/>
    </location>
</feature>
<evidence type="ECO:0000313" key="4">
    <source>
        <dbReference type="Proteomes" id="UP000279236"/>
    </source>
</evidence>
<name>A0A427XWC0_9TREE</name>
<evidence type="ECO:0000256" key="1">
    <source>
        <dbReference type="SAM" id="Coils"/>
    </source>
</evidence>
<evidence type="ECO:0000313" key="3">
    <source>
        <dbReference type="EMBL" id="RSH83196.1"/>
    </source>
</evidence>
<dbReference type="Proteomes" id="UP000279236">
    <property type="component" value="Unassembled WGS sequence"/>
</dbReference>
<keyword evidence="4" id="KW-1185">Reference proteome</keyword>
<gene>
    <name evidence="3" type="ORF">EHS24_006857</name>
</gene>
<feature type="coiled-coil region" evidence="1">
    <location>
        <begin position="299"/>
        <end position="367"/>
    </location>
</feature>
<feature type="region of interest" description="Disordered" evidence="2">
    <location>
        <begin position="245"/>
        <end position="279"/>
    </location>
</feature>
<feature type="compositionally biased region" description="Low complexity" evidence="2">
    <location>
        <begin position="195"/>
        <end position="205"/>
    </location>
</feature>
<sequence>MGGAKLAASFWCTRNPDGSYVGTETLACCNNCNGKPMAASCLPTIRAEGRIYRTQPCNWCTIGPPIPLCAYAGIPIHLYQLPGDYRYRAFRADKARGYFAPAEAIRIRPRARSASPSSSTHRRPMSPLPMHKPRVWDSLSLPQAVRSVSGGAGALDRIYAPQPRFVIPQIRISPPESHASSVTGLDSPPTETILESPESPDSDSSGSNKSVFHMIPDDNMLLEGDTDVTMEEEETPASPVFIHTEEVPEEDSPVPTPPASVRRSSLSTTTTPPGSPSKQTLLDNMIHVHDKVMELRTENVSLQLEVATLQSHNEALKNQNETLQQSLDAIMTAGPSTGTGHAHSLEVVALKNLNSSLSDEVHRLNAKITAMSLVQEKTMEGCRKILEWA</sequence>
<protein>
    <submittedName>
        <fullName evidence="3">Uncharacterized protein</fullName>
    </submittedName>
</protein>
<dbReference type="RefSeq" id="XP_028477148.1">
    <property type="nucleotide sequence ID" value="XM_028622256.1"/>
</dbReference>
<dbReference type="GeneID" id="39591400"/>